<proteinExistence type="predicted"/>
<name>A0A3M7S9D4_BRAPC</name>
<organism evidence="1 2">
    <name type="scientific">Brachionus plicatilis</name>
    <name type="common">Marine rotifer</name>
    <name type="synonym">Brachionus muelleri</name>
    <dbReference type="NCBI Taxonomy" id="10195"/>
    <lineage>
        <taxon>Eukaryota</taxon>
        <taxon>Metazoa</taxon>
        <taxon>Spiralia</taxon>
        <taxon>Gnathifera</taxon>
        <taxon>Rotifera</taxon>
        <taxon>Eurotatoria</taxon>
        <taxon>Monogononta</taxon>
        <taxon>Pseudotrocha</taxon>
        <taxon>Ploima</taxon>
        <taxon>Brachionidae</taxon>
        <taxon>Brachionus</taxon>
    </lineage>
</organism>
<evidence type="ECO:0000313" key="1">
    <source>
        <dbReference type="EMBL" id="RNA32188.1"/>
    </source>
</evidence>
<reference evidence="1 2" key="1">
    <citation type="journal article" date="2018" name="Sci. Rep.">
        <title>Genomic signatures of local adaptation to the degree of environmental predictability in rotifers.</title>
        <authorList>
            <person name="Franch-Gras L."/>
            <person name="Hahn C."/>
            <person name="Garcia-Roger E.M."/>
            <person name="Carmona M.J."/>
            <person name="Serra M."/>
            <person name="Gomez A."/>
        </authorList>
    </citation>
    <scope>NUCLEOTIDE SEQUENCE [LARGE SCALE GENOMIC DNA]</scope>
    <source>
        <strain evidence="1">HYR1</strain>
    </source>
</reference>
<sequence length="66" mass="7501">MKIITSISLHQKFHSSIFVKFNKGVRIQSVINYILEDHLATSIFAISSIFSIKPSVDFHASLYDSE</sequence>
<comment type="caution">
    <text evidence="1">The sequence shown here is derived from an EMBL/GenBank/DDBJ whole genome shotgun (WGS) entry which is preliminary data.</text>
</comment>
<gene>
    <name evidence="1" type="ORF">BpHYR1_039847</name>
</gene>
<accession>A0A3M7S9D4</accession>
<dbReference type="AlphaFoldDB" id="A0A3M7S9D4"/>
<dbReference type="EMBL" id="REGN01001834">
    <property type="protein sequence ID" value="RNA32188.1"/>
    <property type="molecule type" value="Genomic_DNA"/>
</dbReference>
<protein>
    <submittedName>
        <fullName evidence="1">Uncharacterized protein</fullName>
    </submittedName>
</protein>
<dbReference type="Proteomes" id="UP000276133">
    <property type="component" value="Unassembled WGS sequence"/>
</dbReference>
<keyword evidence="2" id="KW-1185">Reference proteome</keyword>
<evidence type="ECO:0000313" key="2">
    <source>
        <dbReference type="Proteomes" id="UP000276133"/>
    </source>
</evidence>